<dbReference type="PROSITE" id="PS50005">
    <property type="entry name" value="TPR"/>
    <property type="match status" value="1"/>
</dbReference>
<dbReference type="EMBL" id="JACJVP010000021">
    <property type="protein sequence ID" value="MBB6671509.1"/>
    <property type="molecule type" value="Genomic_DNA"/>
</dbReference>
<dbReference type="Gene3D" id="1.25.40.10">
    <property type="entry name" value="Tetratricopeptide repeat domain"/>
    <property type="match status" value="2"/>
</dbReference>
<dbReference type="InterPro" id="IPR029063">
    <property type="entry name" value="SAM-dependent_MTases_sf"/>
</dbReference>
<dbReference type="SUPFAM" id="SSF53448">
    <property type="entry name" value="Nucleotide-diphospho-sugar transferases"/>
    <property type="match status" value="1"/>
</dbReference>
<dbReference type="InterPro" id="IPR011990">
    <property type="entry name" value="TPR-like_helical_dom_sf"/>
</dbReference>
<dbReference type="InterPro" id="IPR019734">
    <property type="entry name" value="TPR_rpt"/>
</dbReference>
<dbReference type="CDD" id="cd04186">
    <property type="entry name" value="GT_2_like_c"/>
    <property type="match status" value="1"/>
</dbReference>
<dbReference type="RefSeq" id="WP_185142988.1">
    <property type="nucleotide sequence ID" value="NZ_JACJVP010000021.1"/>
</dbReference>
<dbReference type="Pfam" id="PF13489">
    <property type="entry name" value="Methyltransf_23"/>
    <property type="match status" value="1"/>
</dbReference>
<evidence type="ECO:0000313" key="3">
    <source>
        <dbReference type="EMBL" id="MBB6671509.1"/>
    </source>
</evidence>
<dbReference type="InterPro" id="IPR001173">
    <property type="entry name" value="Glyco_trans_2-like"/>
</dbReference>
<feature type="repeat" description="TPR" evidence="1">
    <location>
        <begin position="636"/>
        <end position="669"/>
    </location>
</feature>
<accession>A0A7X0RSQ7</accession>
<comment type="caution">
    <text evidence="3">The sequence shown here is derived from an EMBL/GenBank/DDBJ whole genome shotgun (WGS) entry which is preliminary data.</text>
</comment>
<dbReference type="Proteomes" id="UP000547209">
    <property type="component" value="Unassembled WGS sequence"/>
</dbReference>
<dbReference type="Gene3D" id="3.40.50.150">
    <property type="entry name" value="Vaccinia Virus protein VP39"/>
    <property type="match status" value="1"/>
</dbReference>
<evidence type="ECO:0000256" key="1">
    <source>
        <dbReference type="PROSITE-ProRule" id="PRU00339"/>
    </source>
</evidence>
<feature type="domain" description="Glycosyltransferase 2-like" evidence="2">
    <location>
        <begin position="4"/>
        <end position="169"/>
    </location>
</feature>
<dbReference type="SUPFAM" id="SSF48452">
    <property type="entry name" value="TPR-like"/>
    <property type="match status" value="1"/>
</dbReference>
<protein>
    <submittedName>
        <fullName evidence="3">Glycosyltransferase</fullName>
    </submittedName>
</protein>
<organism evidence="3 4">
    <name type="scientific">Cohnella nanjingensis</name>
    <dbReference type="NCBI Taxonomy" id="1387779"/>
    <lineage>
        <taxon>Bacteria</taxon>
        <taxon>Bacillati</taxon>
        <taxon>Bacillota</taxon>
        <taxon>Bacilli</taxon>
        <taxon>Bacillales</taxon>
        <taxon>Paenibacillaceae</taxon>
        <taxon>Cohnella</taxon>
    </lineage>
</organism>
<dbReference type="CDD" id="cd02440">
    <property type="entry name" value="AdoMet_MTases"/>
    <property type="match status" value="1"/>
</dbReference>
<reference evidence="3 4" key="1">
    <citation type="submission" date="2020-08" db="EMBL/GenBank/DDBJ databases">
        <title>Cohnella phylogeny.</title>
        <authorList>
            <person name="Dunlap C."/>
        </authorList>
    </citation>
    <scope>NUCLEOTIDE SEQUENCE [LARGE SCALE GENOMIC DNA]</scope>
    <source>
        <strain evidence="3 4">DSM 28246</strain>
    </source>
</reference>
<name>A0A7X0RSQ7_9BACL</name>
<dbReference type="AlphaFoldDB" id="A0A7X0RSQ7"/>
<dbReference type="Pfam" id="PF00535">
    <property type="entry name" value="Glycos_transf_2"/>
    <property type="match status" value="1"/>
</dbReference>
<dbReference type="SMART" id="SM00028">
    <property type="entry name" value="TPR"/>
    <property type="match status" value="3"/>
</dbReference>
<keyword evidence="3" id="KW-0808">Transferase</keyword>
<dbReference type="PANTHER" id="PTHR43179:SF7">
    <property type="entry name" value="RHAMNOSYLTRANSFERASE WBBL"/>
    <property type="match status" value="1"/>
</dbReference>
<dbReference type="GO" id="GO:0016740">
    <property type="term" value="F:transferase activity"/>
    <property type="evidence" value="ECO:0007669"/>
    <property type="project" value="UniProtKB-KW"/>
</dbReference>
<evidence type="ECO:0000313" key="4">
    <source>
        <dbReference type="Proteomes" id="UP000547209"/>
    </source>
</evidence>
<evidence type="ECO:0000259" key="2">
    <source>
        <dbReference type="Pfam" id="PF00535"/>
    </source>
</evidence>
<dbReference type="SUPFAM" id="SSF53335">
    <property type="entry name" value="S-adenosyl-L-methionine-dependent methyltransferases"/>
    <property type="match status" value="1"/>
</dbReference>
<proteinExistence type="predicted"/>
<keyword evidence="1" id="KW-0802">TPR repeat</keyword>
<sequence length="713" mass="80170">MLTSIVIATFNKLDYTQQCIESIRTYTDAGTYEIIVVDNCSTDGTVEWLSQQADIKSICNAANEGFPRACNQGIEIASGENILLLNNDTVVTERWLSQLTASLYSSEDIGAVGSVTNNCSYAQTIPVDYASMAEMQTFAGSYNHADPNLWDERLKLIGYCMLIKKSVVDQIGLLDERFTPGNYEDDDYSLRIRLAGYKLLLCKDTFIHHYGSVSFREAPPAYLELMRNNRQKFSDKWGYDPEREATFRHDLRSLLNKGDPNMSIRFLEIGSGCGGNLLEVRNGFPYAELFGTERSARAADIAERSGASIFVGAAENIIWELPEGAFDYILVSESMAEWPSPATALARLRALLKPEGILLAYVPNAMHVHRLRALLRGEVGPRQLNGFTLQEAQELFQSAAFDQIQISGVKLPLSEKDRLQLQHLAQAAGLDETLAYELSEFLFLASSAKENIEPESNPDRIKEVVNGILMQEDMEANITALVAYDVDEVAAVIDHAGGEQREELTNYLAVQLLERQELKLAQKYLQQAFEWNPNHESTIFNFGLVAYRLDQLDLALEWFELLPTKSEQIQTWIQKIQFEKNQGKPDEKKFVFLLRRIEQDIDREESLQELVTCIQMGEVTPDQLQKIAQIALIEKAEVLTQVAIFAFNTGVFDSVLALFEAALALEPNHDSANYHLAEVLSILGEKELALTYLDRVSHVFPSLQQLKDQLRGA</sequence>
<dbReference type="Gene3D" id="3.90.550.10">
    <property type="entry name" value="Spore Coat Polysaccharide Biosynthesis Protein SpsA, Chain A"/>
    <property type="match status" value="1"/>
</dbReference>
<gene>
    <name evidence="3" type="ORF">H7C19_12535</name>
</gene>
<dbReference type="InterPro" id="IPR029044">
    <property type="entry name" value="Nucleotide-diphossugar_trans"/>
</dbReference>
<keyword evidence="4" id="KW-1185">Reference proteome</keyword>
<dbReference type="PANTHER" id="PTHR43179">
    <property type="entry name" value="RHAMNOSYLTRANSFERASE WBBL"/>
    <property type="match status" value="1"/>
</dbReference>